<dbReference type="RefSeq" id="XP_010700938.1">
    <property type="nucleotide sequence ID" value="XM_010702636.1"/>
</dbReference>
<protein>
    <submittedName>
        <fullName evidence="3">Uncharacterized protein</fullName>
    </submittedName>
</protein>
<evidence type="ECO:0000313" key="4">
    <source>
        <dbReference type="Proteomes" id="UP000063063"/>
    </source>
</evidence>
<keyword evidence="1" id="KW-0175">Coiled coil</keyword>
<dbReference type="KEGG" id="lpan:LPMP_290450"/>
<dbReference type="OrthoDB" id="267842at2759"/>
<dbReference type="eggNOG" id="ENOG502SIED">
    <property type="taxonomic scope" value="Eukaryota"/>
</dbReference>
<feature type="region of interest" description="Disordered" evidence="2">
    <location>
        <begin position="595"/>
        <end position="626"/>
    </location>
</feature>
<gene>
    <name evidence="3" type="ORF">LPMP_290450</name>
</gene>
<keyword evidence="4" id="KW-1185">Reference proteome</keyword>
<dbReference type="AlphaFoldDB" id="A0A088RVQ4"/>
<name>A0A088RVQ4_LEIPA</name>
<dbReference type="GeneID" id="22576809"/>
<feature type="compositionally biased region" description="Basic and acidic residues" evidence="2">
    <location>
        <begin position="615"/>
        <end position="626"/>
    </location>
</feature>
<feature type="coiled-coil region" evidence="1">
    <location>
        <begin position="544"/>
        <end position="571"/>
    </location>
</feature>
<dbReference type="EMBL" id="CP009398">
    <property type="protein sequence ID" value="AIN99995.1"/>
    <property type="molecule type" value="Genomic_DNA"/>
</dbReference>
<sequence>METLLHRSCVPAITATPTAELSFREKSRHFSPHESGAIRIASPSLRTSDLSSLCLSIVPQRERTGSVGVRLSASIIHYSPARMLPESPSRVNTLARDAVKSCEQQLKQEEEPFDSSYREVEERRASKALAPSGACVAHATEDGARTRGAELVGDSDDEDVYNSRIARRIRAFLESIREEDFTLNPPPVDATDMEANGEYVDEETLRQQRLERMTVDEMRSITSEAQRELLISLYDAITLETDLMEISEDVSVLKRAVGQRDEVIEMLKMQLSTADEYNEELHNAKKEALRKLSDAKTEMALLSQRNAKLSKLLQEREEELQLSLLGGTNTLAGALLPAPERRDEGTITTEAPRSVVTADSASVGVFNKGSCSTLSSPTQHRLNELEEMLWKLQCLRDVLHSKEKAKDDLDQQVWQLAMSAKGSRAAAASSASPNGGDGFCQLQGVSDASTEVGCMPRCRCKEAAGCADSLEEEAQILRVKVLAQGADTRGAKTRGVSRREIATKTEIASQEQLVGSSGLVSTSTTAPPGQGGSCGCGAPAGANLALLQRQLDRAQADARRLESELRAEREKSQRQSVTEKKLLENVTSLAQQLRAREALDRETRRQRRAQQSGTRGDDGSAAEGRRTLFYPSRFSLGDRAGVRREVSAVAEDVHDGAVSTWAPCSVNRVSGDVGVGAAAVTSRTSHASSPELRRRRESIFASLRDAHTT</sequence>
<dbReference type="Proteomes" id="UP000063063">
    <property type="component" value="Chromosome 29"/>
</dbReference>
<proteinExistence type="predicted"/>
<dbReference type="VEuPathDB" id="TriTrypDB:LPMP_290450"/>
<dbReference type="VEuPathDB" id="TriTrypDB:LPAL13_000043400"/>
<feature type="coiled-coil region" evidence="1">
    <location>
        <begin position="267"/>
        <end position="319"/>
    </location>
</feature>
<organism evidence="3 4">
    <name type="scientific">Leishmania panamensis</name>
    <dbReference type="NCBI Taxonomy" id="5679"/>
    <lineage>
        <taxon>Eukaryota</taxon>
        <taxon>Discoba</taxon>
        <taxon>Euglenozoa</taxon>
        <taxon>Kinetoplastea</taxon>
        <taxon>Metakinetoplastina</taxon>
        <taxon>Trypanosomatida</taxon>
        <taxon>Trypanosomatidae</taxon>
        <taxon>Leishmaniinae</taxon>
        <taxon>Leishmania</taxon>
        <taxon>Leishmania guyanensis species complex</taxon>
    </lineage>
</organism>
<evidence type="ECO:0000256" key="2">
    <source>
        <dbReference type="SAM" id="MobiDB-lite"/>
    </source>
</evidence>
<accession>A0A088RVQ4</accession>
<evidence type="ECO:0000256" key="1">
    <source>
        <dbReference type="SAM" id="Coils"/>
    </source>
</evidence>
<evidence type="ECO:0000313" key="3">
    <source>
        <dbReference type="EMBL" id="AIN99995.1"/>
    </source>
</evidence>
<reference evidence="3 4" key="1">
    <citation type="journal article" date="2015" name="Sci. Rep.">
        <title>The genome of Leishmania panamensis: insights into genomics of the L. (Viannia) subgenus.</title>
        <authorList>
            <person name="Llanes A."/>
            <person name="Restrepo C.M."/>
            <person name="Vecchio G.D."/>
            <person name="Anguizola F.J."/>
            <person name="Lleonart R."/>
        </authorList>
    </citation>
    <scope>NUCLEOTIDE SEQUENCE [LARGE SCALE GENOMIC DNA]</scope>
    <source>
        <strain evidence="3 4">MHOM/PA/94/PSC-1</strain>
    </source>
</reference>